<reference evidence="1" key="1">
    <citation type="submission" date="2018-01" db="EMBL/GenBank/DDBJ databases">
        <authorList>
            <person name="Regsiter A."/>
            <person name="William W."/>
        </authorList>
    </citation>
    <scope>NUCLEOTIDE SEQUENCE</scope>
    <source>
        <strain evidence="1">TRIP AH-1</strain>
    </source>
</reference>
<dbReference type="AlphaFoldDB" id="A0A445MV93"/>
<protein>
    <recommendedName>
        <fullName evidence="2">DUF3800 domain-containing protein</fullName>
    </recommendedName>
</protein>
<evidence type="ECO:0008006" key="2">
    <source>
        <dbReference type="Google" id="ProtNLM"/>
    </source>
</evidence>
<gene>
    <name evidence="1" type="ORF">PITCH_A180014</name>
</gene>
<dbReference type="Pfam" id="PF12686">
    <property type="entry name" value="DUF3800"/>
    <property type="match status" value="1"/>
</dbReference>
<organism evidence="1">
    <name type="scientific">uncultured Desulfobacterium sp</name>
    <dbReference type="NCBI Taxonomy" id="201089"/>
    <lineage>
        <taxon>Bacteria</taxon>
        <taxon>Pseudomonadati</taxon>
        <taxon>Thermodesulfobacteriota</taxon>
        <taxon>Desulfobacteria</taxon>
        <taxon>Desulfobacterales</taxon>
        <taxon>Desulfobacteriaceae</taxon>
        <taxon>Desulfobacterium</taxon>
        <taxon>environmental samples</taxon>
    </lineage>
</organism>
<sequence length="256" mass="30272">MKFRMYIDEVGNPDLNSSDNPLHRFLSLTGVIVELEYVREIIFPQMENLKSKYFKYHPDEPIIFHRKELVNAKHPFESLKDAEIKRKFDTDLLNLLKKWEYVVITVCLDKKSHKETYQVWRYDPYHYCLAVLLERFTFFLAQKQAKGDIIAESRGGKEDNRLKGSFLKLWKEGTQFIPPEKFQELFTSKQLKVKPKANNISGLQLADILAHPSRNEILMENNLLEKPLAPFARKVIRILQEKYYQSQGKIFGKKFL</sequence>
<dbReference type="InterPro" id="IPR024524">
    <property type="entry name" value="DUF3800"/>
</dbReference>
<proteinExistence type="predicted"/>
<dbReference type="EMBL" id="OJIN01000090">
    <property type="protein sequence ID" value="SPD73312.1"/>
    <property type="molecule type" value="Genomic_DNA"/>
</dbReference>
<accession>A0A445MV93</accession>
<name>A0A445MV93_9BACT</name>
<evidence type="ECO:0000313" key="1">
    <source>
        <dbReference type="EMBL" id="SPD73312.1"/>
    </source>
</evidence>